<proteinExistence type="predicted"/>
<comment type="caution">
    <text evidence="2">The sequence shown here is derived from an EMBL/GenBank/DDBJ whole genome shotgun (WGS) entry which is preliminary data.</text>
</comment>
<dbReference type="PANTHER" id="PTHR37766:SF1">
    <property type="entry name" value="OS01G0897100 PROTEIN"/>
    <property type="match status" value="1"/>
</dbReference>
<evidence type="ECO:0000313" key="3">
    <source>
        <dbReference type="Proteomes" id="UP001202328"/>
    </source>
</evidence>
<feature type="compositionally biased region" description="Low complexity" evidence="1">
    <location>
        <begin position="419"/>
        <end position="431"/>
    </location>
</feature>
<name>A0AAD4SHR0_9MAGN</name>
<dbReference type="EMBL" id="JAJJMB010010439">
    <property type="protein sequence ID" value="KAI3908808.1"/>
    <property type="molecule type" value="Genomic_DNA"/>
</dbReference>
<feature type="compositionally biased region" description="Basic residues" evidence="1">
    <location>
        <begin position="432"/>
        <end position="449"/>
    </location>
</feature>
<feature type="region of interest" description="Disordered" evidence="1">
    <location>
        <begin position="419"/>
        <end position="459"/>
    </location>
</feature>
<organism evidence="2 3">
    <name type="scientific">Papaver atlanticum</name>
    <dbReference type="NCBI Taxonomy" id="357466"/>
    <lineage>
        <taxon>Eukaryota</taxon>
        <taxon>Viridiplantae</taxon>
        <taxon>Streptophyta</taxon>
        <taxon>Embryophyta</taxon>
        <taxon>Tracheophyta</taxon>
        <taxon>Spermatophyta</taxon>
        <taxon>Magnoliopsida</taxon>
        <taxon>Ranunculales</taxon>
        <taxon>Papaveraceae</taxon>
        <taxon>Papaveroideae</taxon>
        <taxon>Papaver</taxon>
    </lineage>
</organism>
<accession>A0AAD4SHR0</accession>
<evidence type="ECO:0000313" key="2">
    <source>
        <dbReference type="EMBL" id="KAI3908808.1"/>
    </source>
</evidence>
<keyword evidence="3" id="KW-1185">Reference proteome</keyword>
<dbReference type="AlphaFoldDB" id="A0AAD4SHR0"/>
<sequence>MVELFLAELQCKDDGNDKDDDATRSISMLKKLESVIWSLITSNGRSESRLWLCNTIACSDSVTPQAQRELFVSLLRSKPSNVTLASQVLRMIIERRPNKIGHVIAKISRLLKKFFKGNPRRILQWFSNFAGVGESGHRKGARAISQFSFVNRDICWEELVWKGNHGQSPAVVATKPHYFLDLDVQRTVENFLEYVPEFWSSEELANSLKDGEILQIDTKFFVDCFVDMMYGENSKDIWEVINEFFLEESFSYLCHHLLILLEEPDLVAFLKSLQKYLTITMDSKCFTRPSYWPEVLLFMLDDCASASDLLLLNAILNQSRQLLRLVRDQEHKEQYDTIEEVLLEMNMSPSSSNAPFGIKGIKKRKVEVVKLLGLYSWILQYQMLQNCETPESWEALFLKNGISFRRVENYDLLPDRFSEGSGSDSGGWNSSKSKRKKKQKTRKKRRRNSDHRDADADFDVSSVRQSSDRSWLLSSDGYSSSWNKVDLPEHLAKYCFSTWMKQNLFQCYAEMIIERRPNRTRPFLAKKATYASKSLKDIRWEGTMGDHLQ</sequence>
<reference evidence="2" key="1">
    <citation type="submission" date="2022-04" db="EMBL/GenBank/DDBJ databases">
        <title>A functionally conserved STORR gene fusion in Papaver species that diverged 16.8 million years ago.</title>
        <authorList>
            <person name="Catania T."/>
        </authorList>
    </citation>
    <scope>NUCLEOTIDE SEQUENCE</scope>
    <source>
        <strain evidence="2">S-188037</strain>
    </source>
</reference>
<evidence type="ECO:0000256" key="1">
    <source>
        <dbReference type="SAM" id="MobiDB-lite"/>
    </source>
</evidence>
<protein>
    <submittedName>
        <fullName evidence="2">Uncharacterized protein</fullName>
    </submittedName>
</protein>
<dbReference type="PANTHER" id="PTHR37766">
    <property type="entry name" value="OS01G0897100 PROTEIN"/>
    <property type="match status" value="1"/>
</dbReference>
<gene>
    <name evidence="2" type="ORF">MKW98_029358</name>
</gene>
<dbReference type="Proteomes" id="UP001202328">
    <property type="component" value="Unassembled WGS sequence"/>
</dbReference>